<sequence>MYMFQAHACLLCFPMLFLQRRKITASGYRRPQGTQKSPYAHFRSVSTRDKCRTKTGVCPPSFSLAILAHLGPTTPQLSTDRASERDSKPAVRVFGSVRLNLPTPRRSLCLVLNHPPDPGICAKGRRANLQDRRRMAPKTVRRPPHDEFSANANSVQQSASWPKQSAMKNQAVANNPNSIGPEVQVTTRKELVFKIHLVQPRAMAQKRLMIEINFPRPVILRDLMKKIQCQTRRGIAQLRACQCEKGVPLAQPAEQTDPATAEHPRKRRRVNPEPQPQATPPAVNQPQPYNPAQEFTRAYDPISHTINPSLLIIDPAIQVFPESDSYWWGILQPAMRAGWRLALYPHPPHGNGYANQDEKFAEMYRELEEELQEI</sequence>
<dbReference type="Proteomes" id="UP000193144">
    <property type="component" value="Unassembled WGS sequence"/>
</dbReference>
<dbReference type="AlphaFoldDB" id="A0A1Y1ZUK9"/>
<keyword evidence="2" id="KW-0732">Signal</keyword>
<comment type="caution">
    <text evidence="3">The sequence shown here is derived from an EMBL/GenBank/DDBJ whole genome shotgun (WGS) entry which is preliminary data.</text>
</comment>
<protein>
    <submittedName>
        <fullName evidence="3">Uncharacterized protein</fullName>
    </submittedName>
</protein>
<organism evidence="3 4">
    <name type="scientific">Clohesyomyces aquaticus</name>
    <dbReference type="NCBI Taxonomy" id="1231657"/>
    <lineage>
        <taxon>Eukaryota</taxon>
        <taxon>Fungi</taxon>
        <taxon>Dikarya</taxon>
        <taxon>Ascomycota</taxon>
        <taxon>Pezizomycotina</taxon>
        <taxon>Dothideomycetes</taxon>
        <taxon>Pleosporomycetidae</taxon>
        <taxon>Pleosporales</taxon>
        <taxon>Lindgomycetaceae</taxon>
        <taxon>Clohesyomyces</taxon>
    </lineage>
</organism>
<evidence type="ECO:0000256" key="1">
    <source>
        <dbReference type="SAM" id="MobiDB-lite"/>
    </source>
</evidence>
<evidence type="ECO:0000313" key="4">
    <source>
        <dbReference type="Proteomes" id="UP000193144"/>
    </source>
</evidence>
<feature type="region of interest" description="Disordered" evidence="1">
    <location>
        <begin position="252"/>
        <end position="292"/>
    </location>
</feature>
<feature type="chain" id="PRO_5012395291" evidence="2">
    <location>
        <begin position="26"/>
        <end position="374"/>
    </location>
</feature>
<name>A0A1Y1ZUK9_9PLEO</name>
<dbReference type="EMBL" id="MCFA01000037">
    <property type="protein sequence ID" value="ORY13936.1"/>
    <property type="molecule type" value="Genomic_DNA"/>
</dbReference>
<evidence type="ECO:0000313" key="3">
    <source>
        <dbReference type="EMBL" id="ORY13936.1"/>
    </source>
</evidence>
<keyword evidence="4" id="KW-1185">Reference proteome</keyword>
<feature type="region of interest" description="Disordered" evidence="1">
    <location>
        <begin position="131"/>
        <end position="153"/>
    </location>
</feature>
<evidence type="ECO:0000256" key="2">
    <source>
        <dbReference type="SAM" id="SignalP"/>
    </source>
</evidence>
<gene>
    <name evidence="3" type="ORF">BCR34DRAFT_647521</name>
</gene>
<proteinExistence type="predicted"/>
<reference evidence="3 4" key="1">
    <citation type="submission" date="2016-07" db="EMBL/GenBank/DDBJ databases">
        <title>Pervasive Adenine N6-methylation of Active Genes in Fungi.</title>
        <authorList>
            <consortium name="DOE Joint Genome Institute"/>
            <person name="Mondo S.J."/>
            <person name="Dannebaum R.O."/>
            <person name="Kuo R.C."/>
            <person name="Labutti K."/>
            <person name="Haridas S."/>
            <person name="Kuo A."/>
            <person name="Salamov A."/>
            <person name="Ahrendt S.R."/>
            <person name="Lipzen A."/>
            <person name="Sullivan W."/>
            <person name="Andreopoulos W.B."/>
            <person name="Clum A."/>
            <person name="Lindquist E."/>
            <person name="Daum C."/>
            <person name="Ramamoorthy G.K."/>
            <person name="Gryganskyi A."/>
            <person name="Culley D."/>
            <person name="Magnuson J.K."/>
            <person name="James T.Y."/>
            <person name="O'Malley M.A."/>
            <person name="Stajich J.E."/>
            <person name="Spatafora J.W."/>
            <person name="Visel A."/>
            <person name="Grigoriev I.V."/>
        </authorList>
    </citation>
    <scope>NUCLEOTIDE SEQUENCE [LARGE SCALE GENOMIC DNA]</scope>
    <source>
        <strain evidence="3 4">CBS 115471</strain>
    </source>
</reference>
<feature type="signal peptide" evidence="2">
    <location>
        <begin position="1"/>
        <end position="25"/>
    </location>
</feature>
<accession>A0A1Y1ZUK9</accession>